<evidence type="ECO:0000313" key="2">
    <source>
        <dbReference type="EMBL" id="GGR30950.1"/>
    </source>
</evidence>
<name>A0A918CL58_9DEIO</name>
<proteinExistence type="predicted"/>
<keyword evidence="1" id="KW-1133">Transmembrane helix</keyword>
<feature type="transmembrane region" description="Helical" evidence="1">
    <location>
        <begin position="27"/>
        <end position="47"/>
    </location>
</feature>
<reference evidence="2" key="1">
    <citation type="journal article" date="2014" name="Int. J. Syst. Evol. Microbiol.">
        <title>Complete genome sequence of Corynebacterium casei LMG S-19264T (=DSM 44701T), isolated from a smear-ripened cheese.</title>
        <authorList>
            <consortium name="US DOE Joint Genome Institute (JGI-PGF)"/>
            <person name="Walter F."/>
            <person name="Albersmeier A."/>
            <person name="Kalinowski J."/>
            <person name="Ruckert C."/>
        </authorList>
    </citation>
    <scope>NUCLEOTIDE SEQUENCE</scope>
    <source>
        <strain evidence="2">JCM 31311</strain>
    </source>
</reference>
<dbReference type="RefSeq" id="WP_189092966.1">
    <property type="nucleotide sequence ID" value="NZ_BMQL01000051.1"/>
</dbReference>
<evidence type="ECO:0000256" key="1">
    <source>
        <dbReference type="SAM" id="Phobius"/>
    </source>
</evidence>
<evidence type="ECO:0000313" key="3">
    <source>
        <dbReference type="Proteomes" id="UP000603865"/>
    </source>
</evidence>
<accession>A0A918CL58</accession>
<keyword evidence="1" id="KW-0472">Membrane</keyword>
<dbReference type="EMBL" id="BMQL01000051">
    <property type="protein sequence ID" value="GGR30950.1"/>
    <property type="molecule type" value="Genomic_DNA"/>
</dbReference>
<reference evidence="2" key="2">
    <citation type="submission" date="2020-09" db="EMBL/GenBank/DDBJ databases">
        <authorList>
            <person name="Sun Q."/>
            <person name="Ohkuma M."/>
        </authorList>
    </citation>
    <scope>NUCLEOTIDE SEQUENCE</scope>
    <source>
        <strain evidence="2">JCM 31311</strain>
    </source>
</reference>
<dbReference type="AlphaFoldDB" id="A0A918CL58"/>
<dbReference type="Proteomes" id="UP000603865">
    <property type="component" value="Unassembled WGS sequence"/>
</dbReference>
<keyword evidence="3" id="KW-1185">Reference proteome</keyword>
<gene>
    <name evidence="2" type="ORF">GCM10008957_47110</name>
</gene>
<keyword evidence="1" id="KW-0812">Transmembrane</keyword>
<protein>
    <submittedName>
        <fullName evidence="2">Uncharacterized protein</fullName>
    </submittedName>
</protein>
<comment type="caution">
    <text evidence="2">The sequence shown here is derived from an EMBL/GenBank/DDBJ whole genome shotgun (WGS) entry which is preliminary data.</text>
</comment>
<organism evidence="2 3">
    <name type="scientific">Deinococcus ruber</name>
    <dbReference type="NCBI Taxonomy" id="1848197"/>
    <lineage>
        <taxon>Bacteria</taxon>
        <taxon>Thermotogati</taxon>
        <taxon>Deinococcota</taxon>
        <taxon>Deinococci</taxon>
        <taxon>Deinococcales</taxon>
        <taxon>Deinococcaceae</taxon>
        <taxon>Deinococcus</taxon>
    </lineage>
</organism>
<sequence>MANSPAADPRSADTPAAGFRQTGLGRAVWIIGLALGLLLIAGVFWLVTAFQRAALRQADLYLVHASPLHLSSVLSVSRSTAGQTWRAWATCTDSPHPTRLRAPARYRRADAGLLDQTARRIEDTLGSDNEDDQTGHDLAWALRHWPQEHVWVDMARGVLVATGANAQVACLLVTTVPL</sequence>